<accession>A0A316DD26</accession>
<gene>
    <name evidence="1" type="ORF">C7459_103135</name>
</gene>
<keyword evidence="2" id="KW-1185">Reference proteome</keyword>
<evidence type="ECO:0000313" key="2">
    <source>
        <dbReference type="Proteomes" id="UP000245634"/>
    </source>
</evidence>
<dbReference type="AlphaFoldDB" id="A0A316DD26"/>
<reference evidence="1 2" key="1">
    <citation type="submission" date="2018-05" db="EMBL/GenBank/DDBJ databases">
        <title>Genomic Encyclopedia of Type Strains, Phase IV (KMG-IV): sequencing the most valuable type-strain genomes for metagenomic binning, comparative biology and taxonomic classification.</title>
        <authorList>
            <person name="Goeker M."/>
        </authorList>
    </citation>
    <scope>NUCLEOTIDE SEQUENCE [LARGE SCALE GENOMIC DNA]</scope>
    <source>
        <strain evidence="1 2">DSM 18773</strain>
    </source>
</reference>
<evidence type="ECO:0000313" key="1">
    <source>
        <dbReference type="EMBL" id="PWK15596.1"/>
    </source>
</evidence>
<dbReference type="EMBL" id="QGGL01000003">
    <property type="protein sequence ID" value="PWK15596.1"/>
    <property type="molecule type" value="Genomic_DNA"/>
</dbReference>
<organism evidence="1 2">
    <name type="scientific">Tumebacillus permanentifrigoris</name>
    <dbReference type="NCBI Taxonomy" id="378543"/>
    <lineage>
        <taxon>Bacteria</taxon>
        <taxon>Bacillati</taxon>
        <taxon>Bacillota</taxon>
        <taxon>Bacilli</taxon>
        <taxon>Bacillales</taxon>
        <taxon>Alicyclobacillaceae</taxon>
        <taxon>Tumebacillus</taxon>
    </lineage>
</organism>
<proteinExistence type="predicted"/>
<name>A0A316DD26_9BACL</name>
<comment type="caution">
    <text evidence="1">The sequence shown here is derived from an EMBL/GenBank/DDBJ whole genome shotgun (WGS) entry which is preliminary data.</text>
</comment>
<protein>
    <submittedName>
        <fullName evidence="1">Uncharacterized protein</fullName>
    </submittedName>
</protein>
<sequence>MQSQNYVGYPWFFAHRDHPATGGLIRVMCIKKNYLDWFHKKDDAISYAKQWANSKVTDGLTNEIVWKFQ</sequence>
<dbReference type="Proteomes" id="UP000245634">
    <property type="component" value="Unassembled WGS sequence"/>
</dbReference>